<dbReference type="Pfam" id="PF00225">
    <property type="entry name" value="Kinesin"/>
    <property type="match status" value="1"/>
</dbReference>
<evidence type="ECO:0000256" key="3">
    <source>
        <dbReference type="PROSITE-ProRule" id="PRU00283"/>
    </source>
</evidence>
<keyword evidence="1 3" id="KW-0547">Nucleotide-binding</keyword>
<dbReference type="EMBL" id="LXTC01000001">
    <property type="protein sequence ID" value="OBA23871.1"/>
    <property type="molecule type" value="Genomic_DNA"/>
</dbReference>
<dbReference type="PRINTS" id="PR00380">
    <property type="entry name" value="KINESINHEAVY"/>
</dbReference>
<dbReference type="InterPro" id="IPR019821">
    <property type="entry name" value="Kinesin_motor_CS"/>
</dbReference>
<dbReference type="RefSeq" id="XP_018714352.1">
    <property type="nucleotide sequence ID" value="XM_018856696.1"/>
</dbReference>
<dbReference type="Gene3D" id="3.40.850.10">
    <property type="entry name" value="Kinesin motor domain"/>
    <property type="match status" value="1"/>
</dbReference>
<dbReference type="AlphaFoldDB" id="A0A1A0HIP0"/>
<dbReference type="GO" id="GO:0005874">
    <property type="term" value="C:microtubule"/>
    <property type="evidence" value="ECO:0007669"/>
    <property type="project" value="UniProtKB-KW"/>
</dbReference>
<keyword evidence="2 3" id="KW-0067">ATP-binding</keyword>
<dbReference type="STRING" id="869754.A0A1A0HIP0"/>
<evidence type="ECO:0000259" key="5">
    <source>
        <dbReference type="PROSITE" id="PS50067"/>
    </source>
</evidence>
<dbReference type="GO" id="GO:0003777">
    <property type="term" value="F:microtubule motor activity"/>
    <property type="evidence" value="ECO:0007669"/>
    <property type="project" value="InterPro"/>
</dbReference>
<dbReference type="PROSITE" id="PS50067">
    <property type="entry name" value="KINESIN_MOTOR_2"/>
    <property type="match status" value="1"/>
</dbReference>
<keyword evidence="7" id="KW-1185">Reference proteome</keyword>
<dbReference type="SMART" id="SM00129">
    <property type="entry name" value="KISc"/>
    <property type="match status" value="1"/>
</dbReference>
<evidence type="ECO:0000313" key="7">
    <source>
        <dbReference type="Proteomes" id="UP000092555"/>
    </source>
</evidence>
<dbReference type="PANTHER" id="PTHR47972:SF28">
    <property type="entry name" value="KINESIN-LIKE PROTEIN KLP-3"/>
    <property type="match status" value="1"/>
</dbReference>
<dbReference type="PANTHER" id="PTHR47972">
    <property type="entry name" value="KINESIN-LIKE PROTEIN KLP-3"/>
    <property type="match status" value="1"/>
</dbReference>
<evidence type="ECO:0000256" key="1">
    <source>
        <dbReference type="ARBA" id="ARBA00022741"/>
    </source>
</evidence>
<dbReference type="SUPFAM" id="SSF52540">
    <property type="entry name" value="P-loop containing nucleoside triphosphate hydrolases"/>
    <property type="match status" value="1"/>
</dbReference>
<dbReference type="InterPro" id="IPR027640">
    <property type="entry name" value="Kinesin-like_fam"/>
</dbReference>
<dbReference type="GO" id="GO:0005524">
    <property type="term" value="F:ATP binding"/>
    <property type="evidence" value="ECO:0007669"/>
    <property type="project" value="UniProtKB-UniRule"/>
</dbReference>
<protein>
    <recommendedName>
        <fullName evidence="4">Kinesin-like protein</fullName>
    </recommendedName>
</protein>
<sequence>MEIFKKHEHLSKVKQELWKLETQQGVQEMQNCVLDDKVAELRKGMQRIQTDISLLLGHEAASVKTLGDVLELKKKEIDVEFDEKLTHIKVQLVNEIETSVSEMKQKDLARKEMLLSQVSELQEQINSSPAELKKRIADFEEDQENRVSSLRKCADSKVASIQSQTHDLMQNIAKKQKLQKSLQDTLQKDLKRTATHFDTTLHALRQKQIDKESQKQALLDQITAIQSRVKSLQSSVEKHANCISYCEDAVGTYREKYGVLEAERRLLHNKLQELKGNIRVFCRVKPCKEDSQQLIPMQISSQEDLTPDGKQVLVLDPRNTSFDYSAVSLRGASMMTNVPGSRGSSQRFELDRVFGADAQNSDIFLEISQLVQSSLDGFNVCVFAYGQTGSGKTWTMSHDTDGMIPLSIAKIFSDIEELTAQGWEYTIDGQFVEIYNELIIDLLGRGNKDFKREIKHDDTAKHTTITNCTAVRLQSRDQALEILLKATLNRSTASTLMNSRSSRSHSVFMLKISGRNEKSNSTCEGTLNLIDLAGSERLNSSQAKGARLKETQAINKSLSSLGDVIQCLGERQKYSRDINPAHVPYRNSKLTYLLKHSLGGDSKTLMFVNVSANVQNVSETINSLRFAKKVNGTKLNSSDRGRAT</sequence>
<evidence type="ECO:0000256" key="4">
    <source>
        <dbReference type="RuleBase" id="RU000394"/>
    </source>
</evidence>
<accession>A0A1A0HIP0</accession>
<dbReference type="OrthoDB" id="3176171at2759"/>
<reference evidence="6 7" key="1">
    <citation type="submission" date="2016-05" db="EMBL/GenBank/DDBJ databases">
        <title>Comparative genomics of biotechnologically important yeasts.</title>
        <authorList>
            <consortium name="DOE Joint Genome Institute"/>
            <person name="Riley R."/>
            <person name="Haridas S."/>
            <person name="Wolfe K.H."/>
            <person name="Lopes M.R."/>
            <person name="Hittinger C.T."/>
            <person name="Goker M."/>
            <person name="Salamov A."/>
            <person name="Wisecaver J."/>
            <person name="Long T.M."/>
            <person name="Aerts A.L."/>
            <person name="Barry K."/>
            <person name="Choi C."/>
            <person name="Clum A."/>
            <person name="Coughlan A.Y."/>
            <person name="Deshpande S."/>
            <person name="Douglass A.P."/>
            <person name="Hanson S.J."/>
            <person name="Klenk H.-P."/>
            <person name="LaButti K."/>
            <person name="Lapidus A."/>
            <person name="Lindquist E."/>
            <person name="Lipzen A."/>
            <person name="Meier-kolthoff J.P."/>
            <person name="Ohm R.A."/>
            <person name="Otillar R.P."/>
            <person name="Pangilinan J."/>
            <person name="Peng Y."/>
            <person name="Rokas A."/>
            <person name="Rosa C.A."/>
            <person name="Scheuner C."/>
            <person name="Sibirny A.A."/>
            <person name="Slot J.C."/>
            <person name="Stielow J.B."/>
            <person name="Sun H."/>
            <person name="Kurtzman C.P."/>
            <person name="Blackwell M."/>
            <person name="Grigoriev I.V."/>
            <person name="Jeffries T.W."/>
        </authorList>
    </citation>
    <scope>NUCLEOTIDE SEQUENCE [LARGE SCALE GENOMIC DNA]</scope>
    <source>
        <strain evidence="6 7">NRRL YB-4993</strain>
    </source>
</reference>
<name>A0A1A0HIP0_9ASCO</name>
<keyword evidence="3 4" id="KW-0505">Motor protein</keyword>
<comment type="caution">
    <text evidence="6">The sequence shown here is derived from an EMBL/GenBank/DDBJ whole genome shotgun (WGS) entry which is preliminary data.</text>
</comment>
<organism evidence="6 7">
    <name type="scientific">Metschnikowia bicuspidata var. bicuspidata NRRL YB-4993</name>
    <dbReference type="NCBI Taxonomy" id="869754"/>
    <lineage>
        <taxon>Eukaryota</taxon>
        <taxon>Fungi</taxon>
        <taxon>Dikarya</taxon>
        <taxon>Ascomycota</taxon>
        <taxon>Saccharomycotina</taxon>
        <taxon>Pichiomycetes</taxon>
        <taxon>Metschnikowiaceae</taxon>
        <taxon>Metschnikowia</taxon>
    </lineage>
</organism>
<dbReference type="GO" id="GO:0008017">
    <property type="term" value="F:microtubule binding"/>
    <property type="evidence" value="ECO:0007669"/>
    <property type="project" value="InterPro"/>
</dbReference>
<dbReference type="InterPro" id="IPR001752">
    <property type="entry name" value="Kinesin_motor_dom"/>
</dbReference>
<dbReference type="InterPro" id="IPR036961">
    <property type="entry name" value="Kinesin_motor_dom_sf"/>
</dbReference>
<comment type="similarity">
    <text evidence="3 4">Belongs to the TRAFAC class myosin-kinesin ATPase superfamily. Kinesin family.</text>
</comment>
<evidence type="ECO:0000256" key="2">
    <source>
        <dbReference type="ARBA" id="ARBA00022840"/>
    </source>
</evidence>
<proteinExistence type="inferred from homology"/>
<evidence type="ECO:0000313" key="6">
    <source>
        <dbReference type="EMBL" id="OBA23871.1"/>
    </source>
</evidence>
<dbReference type="GeneID" id="30029672"/>
<dbReference type="InterPro" id="IPR027417">
    <property type="entry name" value="P-loop_NTPase"/>
</dbReference>
<dbReference type="PROSITE" id="PS00411">
    <property type="entry name" value="KINESIN_MOTOR_1"/>
    <property type="match status" value="1"/>
</dbReference>
<keyword evidence="4" id="KW-0493">Microtubule</keyword>
<dbReference type="GO" id="GO:0007018">
    <property type="term" value="P:microtubule-based movement"/>
    <property type="evidence" value="ECO:0007669"/>
    <property type="project" value="InterPro"/>
</dbReference>
<dbReference type="Proteomes" id="UP000092555">
    <property type="component" value="Unassembled WGS sequence"/>
</dbReference>
<gene>
    <name evidence="6" type="ORF">METBIDRAFT_36154</name>
</gene>
<feature type="binding site" evidence="3">
    <location>
        <begin position="386"/>
        <end position="393"/>
    </location>
    <ligand>
        <name>ATP</name>
        <dbReference type="ChEBI" id="CHEBI:30616"/>
    </ligand>
</feature>
<feature type="domain" description="Kinesin motor" evidence="5">
    <location>
        <begin position="277"/>
        <end position="633"/>
    </location>
</feature>